<protein>
    <submittedName>
        <fullName evidence="2">Uncharacterized protein</fullName>
    </submittedName>
</protein>
<evidence type="ECO:0000256" key="1">
    <source>
        <dbReference type="SAM" id="MobiDB-lite"/>
    </source>
</evidence>
<dbReference type="RefSeq" id="XP_060418944.1">
    <property type="nucleotide sequence ID" value="XM_060556755.1"/>
</dbReference>
<reference evidence="2" key="1">
    <citation type="submission" date="2021-06" db="EMBL/GenBank/DDBJ databases">
        <title>Comparative genomics, transcriptomics and evolutionary studies reveal genomic signatures of adaptation to plant cell wall in hemibiotrophic fungi.</title>
        <authorList>
            <consortium name="DOE Joint Genome Institute"/>
            <person name="Baroncelli R."/>
            <person name="Diaz J.F."/>
            <person name="Benocci T."/>
            <person name="Peng M."/>
            <person name="Battaglia E."/>
            <person name="Haridas S."/>
            <person name="Andreopoulos W."/>
            <person name="Labutti K."/>
            <person name="Pangilinan J."/>
            <person name="Floch G.L."/>
            <person name="Makela M.R."/>
            <person name="Henrissat B."/>
            <person name="Grigoriev I.V."/>
            <person name="Crouch J.A."/>
            <person name="De Vries R.P."/>
            <person name="Sukno S.A."/>
            <person name="Thon M.R."/>
        </authorList>
    </citation>
    <scope>NUCLEOTIDE SEQUENCE</scope>
    <source>
        <strain evidence="2">CBS 125086</strain>
    </source>
</reference>
<dbReference type="EMBL" id="JAHLJV010000005">
    <property type="protein sequence ID" value="KAK1598239.1"/>
    <property type="molecule type" value="Genomic_DNA"/>
</dbReference>
<evidence type="ECO:0000313" key="3">
    <source>
        <dbReference type="Proteomes" id="UP001230504"/>
    </source>
</evidence>
<sequence length="58" mass="6591">MESIFDQPTKQMYSTQHIKRPLPTFQEQQPGRTRQSASSSNNISVPPPLPVGRGIRLR</sequence>
<feature type="region of interest" description="Disordered" evidence="1">
    <location>
        <begin position="1"/>
        <end position="58"/>
    </location>
</feature>
<comment type="caution">
    <text evidence="2">The sequence shown here is derived from an EMBL/GenBank/DDBJ whole genome shotgun (WGS) entry which is preliminary data.</text>
</comment>
<feature type="compositionally biased region" description="Polar residues" evidence="1">
    <location>
        <begin position="1"/>
        <end position="16"/>
    </location>
</feature>
<evidence type="ECO:0000313" key="2">
    <source>
        <dbReference type="EMBL" id="KAK1598239.1"/>
    </source>
</evidence>
<dbReference type="Proteomes" id="UP001230504">
    <property type="component" value="Unassembled WGS sequence"/>
</dbReference>
<proteinExistence type="predicted"/>
<accession>A0AAD8Q9T4</accession>
<keyword evidence="3" id="KW-1185">Reference proteome</keyword>
<feature type="compositionally biased region" description="Polar residues" evidence="1">
    <location>
        <begin position="25"/>
        <end position="44"/>
    </location>
</feature>
<dbReference type="AlphaFoldDB" id="A0AAD8Q9T4"/>
<gene>
    <name evidence="2" type="ORF">LY79DRAFT_538579</name>
</gene>
<organism evidence="2 3">
    <name type="scientific">Colletotrichum navitas</name>
    <dbReference type="NCBI Taxonomy" id="681940"/>
    <lineage>
        <taxon>Eukaryota</taxon>
        <taxon>Fungi</taxon>
        <taxon>Dikarya</taxon>
        <taxon>Ascomycota</taxon>
        <taxon>Pezizomycotina</taxon>
        <taxon>Sordariomycetes</taxon>
        <taxon>Hypocreomycetidae</taxon>
        <taxon>Glomerellales</taxon>
        <taxon>Glomerellaceae</taxon>
        <taxon>Colletotrichum</taxon>
        <taxon>Colletotrichum graminicola species complex</taxon>
    </lineage>
</organism>
<name>A0AAD8Q9T4_9PEZI</name>
<dbReference type="GeneID" id="85440995"/>